<sequence>SEGSTRGEANANNGTNNETNNGTNNGTNSGTNNGTNNASNGANNASNRTNNRNKTRIIPNESCIQEVENLVREKLQSPSTQSLQTVHSLIRSSFSTATTNLHAIHSHAINPDRSPRANSNNEFNIDNPASPGKQSSGKKERKGEEKEWNERGSTKIMKRSCLFLLYALAKVFHAVRDTTRRKSTGDAAGEAEIEPPLHPFSPPTKSNLPPRVDREGTTLDDITQKYEGTLVEIVPLVTHLAGRKGEGLLRLGDKHSRPVRRVLLSLQKSKCCRPELSQVWFRQLCMQEGWTYEDAISDWFEVGERPPPPKDTGEGKGEGGDKKDYTSPFPPPLPSEDLSTQTNQPTQGTNAATTNPGKNVPANSYIRHDVFNLPLKGGMERGAELWAFRFALCNLLRSFQGYKGISQNGVWLNSTYLAQDMAMHGRYRKEHLSLVVDKVMIEGVEKAKGIPGYGRKMVESAELETEFPELDAAEGKRQLEATHKGYDLVWDKERRKMYKQTNYDKEKQAFEVPKRSELRTPFVLPSLVSAYEFQLLNMRGYDLDLSCYFPGYYFKKVEERAKGLGLTSEILDRTKTNLKHISVAFSGLFITHQPSYILAAGIYLALKHQAGKQASGGAPNNSHVATMEAIARKLGLELSTIQVFSRHLQAVKDHMRVWYGSDEQQQHQQQQHNQQQHPQDQGMDENSKSLNLVCKTSKACEEALTALELTGITVKVASGEKRQRPSVQPAGPPTKDRPSNQEKRIDKQISKIPESTKKSVPKEVVEQLAEMR</sequence>
<evidence type="ECO:0000313" key="2">
    <source>
        <dbReference type="EMBL" id="GMH53590.1"/>
    </source>
</evidence>
<feature type="region of interest" description="Disordered" evidence="1">
    <location>
        <begin position="661"/>
        <end position="686"/>
    </location>
</feature>
<accession>A0A9W6ZPC4</accession>
<organism evidence="2 3">
    <name type="scientific">Triparma retinervis</name>
    <dbReference type="NCBI Taxonomy" id="2557542"/>
    <lineage>
        <taxon>Eukaryota</taxon>
        <taxon>Sar</taxon>
        <taxon>Stramenopiles</taxon>
        <taxon>Ochrophyta</taxon>
        <taxon>Bolidophyceae</taxon>
        <taxon>Parmales</taxon>
        <taxon>Triparmaceae</taxon>
        <taxon>Triparma</taxon>
    </lineage>
</organism>
<keyword evidence="3" id="KW-1185">Reference proteome</keyword>
<feature type="compositionally biased region" description="Basic and acidic residues" evidence="1">
    <location>
        <begin position="302"/>
        <end position="325"/>
    </location>
</feature>
<dbReference type="AlphaFoldDB" id="A0A9W6ZPC4"/>
<evidence type="ECO:0000256" key="1">
    <source>
        <dbReference type="SAM" id="MobiDB-lite"/>
    </source>
</evidence>
<feature type="region of interest" description="Disordered" evidence="1">
    <location>
        <begin position="1"/>
        <end position="60"/>
    </location>
</feature>
<dbReference type="Proteomes" id="UP001165082">
    <property type="component" value="Unassembled WGS sequence"/>
</dbReference>
<name>A0A9W6ZPC4_9STRA</name>
<feature type="compositionally biased region" description="Basic and acidic residues" evidence="1">
    <location>
        <begin position="734"/>
        <end position="772"/>
    </location>
</feature>
<comment type="caution">
    <text evidence="2">The sequence shown here is derived from an EMBL/GenBank/DDBJ whole genome shotgun (WGS) entry which is preliminary data.</text>
</comment>
<dbReference type="EMBL" id="BRXZ01004678">
    <property type="protein sequence ID" value="GMH53590.1"/>
    <property type="molecule type" value="Genomic_DNA"/>
</dbReference>
<feature type="region of interest" description="Disordered" evidence="1">
    <location>
        <begin position="178"/>
        <end position="215"/>
    </location>
</feature>
<protein>
    <submittedName>
        <fullName evidence="2">Uncharacterized protein</fullName>
    </submittedName>
</protein>
<feature type="non-terminal residue" evidence="2">
    <location>
        <position position="1"/>
    </location>
</feature>
<reference evidence="2" key="1">
    <citation type="submission" date="2022-07" db="EMBL/GenBank/DDBJ databases">
        <title>Genome analysis of Parmales, a sister group of diatoms, reveals the evolutionary specialization of diatoms from phago-mixotrophs to photoautotrophs.</title>
        <authorList>
            <person name="Ban H."/>
            <person name="Sato S."/>
            <person name="Yoshikawa S."/>
            <person name="Kazumasa Y."/>
            <person name="Nakamura Y."/>
            <person name="Ichinomiya M."/>
            <person name="Saitoh K."/>
            <person name="Sato N."/>
            <person name="Blanc-Mathieu R."/>
            <person name="Endo H."/>
            <person name="Kuwata A."/>
            <person name="Ogata H."/>
        </authorList>
    </citation>
    <scope>NUCLEOTIDE SEQUENCE</scope>
</reference>
<feature type="compositionally biased region" description="Low complexity" evidence="1">
    <location>
        <begin position="1"/>
        <end position="52"/>
    </location>
</feature>
<feature type="region of interest" description="Disordered" evidence="1">
    <location>
        <begin position="301"/>
        <end position="361"/>
    </location>
</feature>
<feature type="region of interest" description="Disordered" evidence="1">
    <location>
        <begin position="719"/>
        <end position="772"/>
    </location>
</feature>
<proteinExistence type="predicted"/>
<dbReference type="OrthoDB" id="10436239at2759"/>
<feature type="compositionally biased region" description="Low complexity" evidence="1">
    <location>
        <begin position="666"/>
        <end position="681"/>
    </location>
</feature>
<evidence type="ECO:0000313" key="3">
    <source>
        <dbReference type="Proteomes" id="UP001165082"/>
    </source>
</evidence>
<feature type="region of interest" description="Disordered" evidence="1">
    <location>
        <begin position="107"/>
        <end position="151"/>
    </location>
</feature>
<gene>
    <name evidence="2" type="ORF">TrRE_jg6274</name>
</gene>
<feature type="compositionally biased region" description="Polar residues" evidence="1">
    <location>
        <begin position="337"/>
        <end position="357"/>
    </location>
</feature>
<feature type="compositionally biased region" description="Basic and acidic residues" evidence="1">
    <location>
        <begin position="137"/>
        <end position="151"/>
    </location>
</feature>